<evidence type="ECO:0000256" key="7">
    <source>
        <dbReference type="ARBA" id="ARBA00023004"/>
    </source>
</evidence>
<dbReference type="SFLD" id="SFLDS00029">
    <property type="entry name" value="Radical_SAM"/>
    <property type="match status" value="1"/>
</dbReference>
<dbReference type="InterPro" id="IPR034505">
    <property type="entry name" value="Coproporphyrinogen-III_oxidase"/>
</dbReference>
<dbReference type="OrthoDB" id="9808022at2"/>
<dbReference type="GO" id="GO:0004109">
    <property type="term" value="F:coproporphyrinogen oxidase activity"/>
    <property type="evidence" value="ECO:0007669"/>
    <property type="project" value="InterPro"/>
</dbReference>
<dbReference type="InterPro" id="IPR006638">
    <property type="entry name" value="Elp3/MiaA/NifB-like_rSAM"/>
</dbReference>
<evidence type="ECO:0000256" key="5">
    <source>
        <dbReference type="ARBA" id="ARBA00022691"/>
    </source>
</evidence>
<dbReference type="EMBL" id="FNAK01000001">
    <property type="protein sequence ID" value="SDD30548.1"/>
    <property type="molecule type" value="Genomic_DNA"/>
</dbReference>
<dbReference type="InterPro" id="IPR004559">
    <property type="entry name" value="HemW-like"/>
</dbReference>
<accession>A0A1G6TN68</accession>
<dbReference type="PROSITE" id="PS51918">
    <property type="entry name" value="RADICAL_SAM"/>
    <property type="match status" value="1"/>
</dbReference>
<evidence type="ECO:0000313" key="12">
    <source>
        <dbReference type="EMBL" id="SDD30548.1"/>
    </source>
</evidence>
<dbReference type="SMART" id="SM00729">
    <property type="entry name" value="Elp3"/>
    <property type="match status" value="1"/>
</dbReference>
<evidence type="ECO:0000313" key="13">
    <source>
        <dbReference type="Proteomes" id="UP000183685"/>
    </source>
</evidence>
<dbReference type="AlphaFoldDB" id="A0A1G6TN68"/>
<organism evidence="12 13">
    <name type="scientific">Kordiimonas lacus</name>
    <dbReference type="NCBI Taxonomy" id="637679"/>
    <lineage>
        <taxon>Bacteria</taxon>
        <taxon>Pseudomonadati</taxon>
        <taxon>Pseudomonadota</taxon>
        <taxon>Alphaproteobacteria</taxon>
        <taxon>Kordiimonadales</taxon>
        <taxon>Kordiimonadaceae</taxon>
        <taxon>Kordiimonas</taxon>
    </lineage>
</organism>
<dbReference type="CDD" id="cd01335">
    <property type="entry name" value="Radical_SAM"/>
    <property type="match status" value="1"/>
</dbReference>
<dbReference type="NCBIfam" id="TIGR00539">
    <property type="entry name" value="hemN_rel"/>
    <property type="match status" value="1"/>
</dbReference>
<keyword evidence="10" id="KW-0004">4Fe-4S</keyword>
<dbReference type="Proteomes" id="UP000183685">
    <property type="component" value="Unassembled WGS sequence"/>
</dbReference>
<evidence type="ECO:0000256" key="4">
    <source>
        <dbReference type="ARBA" id="ARBA00022617"/>
    </source>
</evidence>
<keyword evidence="7 10" id="KW-0408">Iron</keyword>
<dbReference type="InterPro" id="IPR013785">
    <property type="entry name" value="Aldolase_TIM"/>
</dbReference>
<keyword evidence="8 10" id="KW-0411">Iron-sulfur</keyword>
<proteinExistence type="inferred from homology"/>
<dbReference type="GO" id="GO:0046872">
    <property type="term" value="F:metal ion binding"/>
    <property type="evidence" value="ECO:0007669"/>
    <property type="project" value="UniProtKB-UniRule"/>
</dbReference>
<comment type="function">
    <text evidence="10">Probably acts as a heme chaperone, transferring heme to an unknown acceptor. Binds one molecule of heme per monomer, possibly covalently. Binds 1 [4Fe-4S] cluster. The cluster is coordinated with 3 cysteines and an exchangeable S-adenosyl-L-methionine.</text>
</comment>
<dbReference type="Gene3D" id="3.20.20.70">
    <property type="entry name" value="Aldolase class I"/>
    <property type="match status" value="1"/>
</dbReference>
<evidence type="ECO:0000256" key="1">
    <source>
        <dbReference type="ARBA" id="ARBA00001966"/>
    </source>
</evidence>
<dbReference type="InterPro" id="IPR007197">
    <property type="entry name" value="rSAM"/>
</dbReference>
<keyword evidence="13" id="KW-1185">Reference proteome</keyword>
<keyword evidence="6 10" id="KW-0479">Metal-binding</keyword>
<dbReference type="RefSeq" id="WP_068308706.1">
    <property type="nucleotide sequence ID" value="NZ_FNAK01000001.1"/>
</dbReference>
<dbReference type="PANTHER" id="PTHR13932">
    <property type="entry name" value="COPROPORPHYRINIGEN III OXIDASE"/>
    <property type="match status" value="1"/>
</dbReference>
<keyword evidence="5 10" id="KW-0949">S-adenosyl-L-methionine</keyword>
<dbReference type="SFLD" id="SFLDF00288">
    <property type="entry name" value="HemN-like__clustered_with_nucl"/>
    <property type="match status" value="1"/>
</dbReference>
<comment type="cofactor">
    <cofactor evidence="1">
        <name>[4Fe-4S] cluster</name>
        <dbReference type="ChEBI" id="CHEBI:49883"/>
    </cofactor>
</comment>
<dbReference type="Pfam" id="PF04055">
    <property type="entry name" value="Radical_SAM"/>
    <property type="match status" value="1"/>
</dbReference>
<evidence type="ECO:0000256" key="8">
    <source>
        <dbReference type="ARBA" id="ARBA00023014"/>
    </source>
</evidence>
<keyword evidence="4 10" id="KW-0349">Heme</keyword>
<dbReference type="GO" id="GO:0005737">
    <property type="term" value="C:cytoplasm"/>
    <property type="evidence" value="ECO:0007669"/>
    <property type="project" value="UniProtKB-SubCell"/>
</dbReference>
<dbReference type="GO" id="GO:0051539">
    <property type="term" value="F:4 iron, 4 sulfur cluster binding"/>
    <property type="evidence" value="ECO:0007669"/>
    <property type="project" value="UniProtKB-UniRule"/>
</dbReference>
<dbReference type="SUPFAM" id="SSF102114">
    <property type="entry name" value="Radical SAM enzymes"/>
    <property type="match status" value="1"/>
</dbReference>
<dbReference type="InterPro" id="IPR058240">
    <property type="entry name" value="rSAM_sf"/>
</dbReference>
<comment type="similarity">
    <text evidence="2">Belongs to the anaerobic coproporphyrinogen-III oxidase family. HemW subfamily.</text>
</comment>
<dbReference type="GO" id="GO:0006779">
    <property type="term" value="P:porphyrin-containing compound biosynthetic process"/>
    <property type="evidence" value="ECO:0007669"/>
    <property type="project" value="InterPro"/>
</dbReference>
<sequence>MPVLSPHKPPVIEASAYKGPAAIYVHWPFCLKKCPYCDFNSHVRDEVSHDRWREALVREIDSFAERFPGLSASSIFFGGGTPSLMEPDTVAAVIERVRHHWGDSEIEITLEANPSSVEAGRFRAYREAGVNRLSVGIQSLRDDALKFLGRLHNASEALKALEVARANFDRVSFDLIYARPQQSLEDWRTELTEALAFSPTHLSLYQLTIEEGTAFYHQFKRGKFTLPDEDEAAALYDLTQDITEAAGLPAYETSNHAALGQESQHNLSYWRGDYYVGIGPGAHGRVPATFPGTATAHAQIKRPENWLESVEAFGFGTDTTEPVSAEDRFIETIMMGLRLKDGINLKGLEDRLGVGAKGIVDFGAAADLVASGHLLYDGETLRLSPNGRPLLNFILGKLIA</sequence>
<protein>
    <recommendedName>
        <fullName evidence="3 10">Heme chaperone HemW</fullName>
    </recommendedName>
</protein>
<reference evidence="12 13" key="1">
    <citation type="submission" date="2016-10" db="EMBL/GenBank/DDBJ databases">
        <authorList>
            <person name="de Groot N.N."/>
        </authorList>
    </citation>
    <scope>NUCLEOTIDE SEQUENCE [LARGE SCALE GENOMIC DNA]</scope>
    <source>
        <strain evidence="12 13">CGMCC 1.9109</strain>
    </source>
</reference>
<dbReference type="InterPro" id="IPR010723">
    <property type="entry name" value="HemN_C"/>
</dbReference>
<dbReference type="SFLD" id="SFLDG01065">
    <property type="entry name" value="anaerobic_coproporphyrinogen-I"/>
    <property type="match status" value="1"/>
</dbReference>
<evidence type="ECO:0000256" key="2">
    <source>
        <dbReference type="ARBA" id="ARBA00006100"/>
    </source>
</evidence>
<evidence type="ECO:0000256" key="6">
    <source>
        <dbReference type="ARBA" id="ARBA00022723"/>
    </source>
</evidence>
<dbReference type="SFLD" id="SFLDF00562">
    <property type="entry name" value="HemN-like__clustered_with_heat"/>
    <property type="match status" value="1"/>
</dbReference>
<dbReference type="STRING" id="637679.GCA_001550055_00594"/>
<comment type="subcellular location">
    <subcellularLocation>
        <location evidence="10">Cytoplasm</location>
    </subcellularLocation>
</comment>
<keyword evidence="10" id="KW-0963">Cytoplasm</keyword>
<evidence type="ECO:0000259" key="11">
    <source>
        <dbReference type="PROSITE" id="PS51918"/>
    </source>
</evidence>
<dbReference type="Pfam" id="PF06969">
    <property type="entry name" value="HemN_C"/>
    <property type="match status" value="1"/>
</dbReference>
<name>A0A1G6TN68_9PROT</name>
<keyword evidence="9 10" id="KW-0143">Chaperone</keyword>
<feature type="domain" description="Radical SAM core" evidence="11">
    <location>
        <begin position="15"/>
        <end position="249"/>
    </location>
</feature>
<gene>
    <name evidence="12" type="ORF">SAMN04488071_0295</name>
</gene>
<dbReference type="PANTHER" id="PTHR13932:SF5">
    <property type="entry name" value="RADICAL S-ADENOSYL METHIONINE DOMAIN-CONTAINING PROTEIN 1, MITOCHONDRIAL"/>
    <property type="match status" value="1"/>
</dbReference>
<evidence type="ECO:0000256" key="10">
    <source>
        <dbReference type="RuleBase" id="RU364116"/>
    </source>
</evidence>
<evidence type="ECO:0000256" key="3">
    <source>
        <dbReference type="ARBA" id="ARBA00017228"/>
    </source>
</evidence>
<evidence type="ECO:0000256" key="9">
    <source>
        <dbReference type="ARBA" id="ARBA00023186"/>
    </source>
</evidence>